<sequence>MSDSDSGHRVLRSIGNVQQSRIKKSTRAQEACCCESELTELRKEVTQLTKTINEMNSILYAKLLFPHLSLDEALAEKTEVTYDHVKPPKRPRTDSARYLPDIPDGFSDSTAHSLAFRRRTKATTTEQECKRALKKLRVNPDSHESDATVLDAIKVVSVAKSVPTVEVFSEAKRTKVDKKKGGSKTKTSRSTRSSRAKK</sequence>
<feature type="compositionally biased region" description="Basic and acidic residues" evidence="1">
    <location>
        <begin position="84"/>
        <end position="95"/>
    </location>
</feature>
<name>A0ABR3GB17_9PEZI</name>
<protein>
    <submittedName>
        <fullName evidence="2">Uncharacterized protein</fullName>
    </submittedName>
</protein>
<proteinExistence type="predicted"/>
<comment type="caution">
    <text evidence="2">The sequence shown here is derived from an EMBL/GenBank/DDBJ whole genome shotgun (WGS) entry which is preliminary data.</text>
</comment>
<feature type="region of interest" description="Disordered" evidence="1">
    <location>
        <begin position="171"/>
        <end position="198"/>
    </location>
</feature>
<dbReference type="EMBL" id="JBBBZM010000136">
    <property type="protein sequence ID" value="KAL0633142.1"/>
    <property type="molecule type" value="Genomic_DNA"/>
</dbReference>
<accession>A0ABR3GB17</accession>
<feature type="region of interest" description="Disordered" evidence="1">
    <location>
        <begin position="84"/>
        <end position="103"/>
    </location>
</feature>
<keyword evidence="3" id="KW-1185">Reference proteome</keyword>
<organism evidence="2 3">
    <name type="scientific">Discina gigas</name>
    <dbReference type="NCBI Taxonomy" id="1032678"/>
    <lineage>
        <taxon>Eukaryota</taxon>
        <taxon>Fungi</taxon>
        <taxon>Dikarya</taxon>
        <taxon>Ascomycota</taxon>
        <taxon>Pezizomycotina</taxon>
        <taxon>Pezizomycetes</taxon>
        <taxon>Pezizales</taxon>
        <taxon>Discinaceae</taxon>
        <taxon>Discina</taxon>
    </lineage>
</organism>
<dbReference type="Proteomes" id="UP001447188">
    <property type="component" value="Unassembled WGS sequence"/>
</dbReference>
<evidence type="ECO:0000313" key="3">
    <source>
        <dbReference type="Proteomes" id="UP001447188"/>
    </source>
</evidence>
<gene>
    <name evidence="2" type="ORF">Q9L58_007983</name>
</gene>
<evidence type="ECO:0000256" key="1">
    <source>
        <dbReference type="SAM" id="MobiDB-lite"/>
    </source>
</evidence>
<evidence type="ECO:0000313" key="2">
    <source>
        <dbReference type="EMBL" id="KAL0633142.1"/>
    </source>
</evidence>
<reference evidence="2 3" key="1">
    <citation type="submission" date="2024-02" db="EMBL/GenBank/DDBJ databases">
        <title>Discinaceae phylogenomics.</title>
        <authorList>
            <person name="Dirks A.C."/>
            <person name="James T.Y."/>
        </authorList>
    </citation>
    <scope>NUCLEOTIDE SEQUENCE [LARGE SCALE GENOMIC DNA]</scope>
    <source>
        <strain evidence="2 3">ACD0624</strain>
    </source>
</reference>
<feature type="compositionally biased region" description="Basic residues" evidence="1">
    <location>
        <begin position="175"/>
        <end position="198"/>
    </location>
</feature>